<dbReference type="EMBL" id="CP009516">
    <property type="protein sequence ID" value="AKB77545.1"/>
    <property type="molecule type" value="Genomic_DNA"/>
</dbReference>
<accession>A0A0E3WTB1</accession>
<dbReference type="InterPro" id="IPR035965">
    <property type="entry name" value="PAS-like_dom_sf"/>
</dbReference>
<evidence type="ECO:0000259" key="2">
    <source>
        <dbReference type="PROSITE" id="PS50113"/>
    </source>
</evidence>
<feature type="domain" description="PAC" evidence="2">
    <location>
        <begin position="104"/>
        <end position="154"/>
    </location>
</feature>
<dbReference type="InterPro" id="IPR000014">
    <property type="entry name" value="PAS"/>
</dbReference>
<proteinExistence type="predicted"/>
<dbReference type="SUPFAM" id="SSF55785">
    <property type="entry name" value="PYP-like sensor domain (PAS domain)"/>
    <property type="match status" value="1"/>
</dbReference>
<dbReference type="RefSeq" id="WP_048138017.1">
    <property type="nucleotide sequence ID" value="NZ_CP009516.1"/>
</dbReference>
<dbReference type="GO" id="GO:0016301">
    <property type="term" value="F:kinase activity"/>
    <property type="evidence" value="ECO:0007669"/>
    <property type="project" value="UniProtKB-KW"/>
</dbReference>
<dbReference type="Gene3D" id="3.30.450.20">
    <property type="entry name" value="PAS domain"/>
    <property type="match status" value="1"/>
</dbReference>
<evidence type="ECO:0000259" key="1">
    <source>
        <dbReference type="PROSITE" id="PS50112"/>
    </source>
</evidence>
<dbReference type="STRING" id="1434110.MSHOH_1062"/>
<dbReference type="GeneID" id="24830226"/>
<dbReference type="PROSITE" id="PS50113">
    <property type="entry name" value="PAC"/>
    <property type="match status" value="1"/>
</dbReference>
<dbReference type="PANTHER" id="PTHR43065:SF23">
    <property type="entry name" value="SENSOR HISTIDINE KINASE PDTAS"/>
    <property type="match status" value="1"/>
</dbReference>
<dbReference type="PATRIC" id="fig|1434110.4.peg.1319"/>
<dbReference type="AlphaFoldDB" id="A0A0E3WTB1"/>
<dbReference type="HOGENOM" id="CLU_1607142_0_0_2"/>
<dbReference type="SMART" id="SM00086">
    <property type="entry name" value="PAC"/>
    <property type="match status" value="1"/>
</dbReference>
<dbReference type="InterPro" id="IPR001610">
    <property type="entry name" value="PAC"/>
</dbReference>
<reference evidence="3 4" key="1">
    <citation type="submission" date="2014-07" db="EMBL/GenBank/DDBJ databases">
        <title>Methanogenic archaea and the global carbon cycle.</title>
        <authorList>
            <person name="Henriksen J.R."/>
            <person name="Luke J."/>
            <person name="Reinhart S."/>
            <person name="Benedict M.N."/>
            <person name="Youngblut N.D."/>
            <person name="Metcalf M.E."/>
            <person name="Whitaker R.J."/>
            <person name="Metcalf W.W."/>
        </authorList>
    </citation>
    <scope>NUCLEOTIDE SEQUENCE [LARGE SCALE GENOMIC DNA]</scope>
    <source>
        <strain evidence="3 4">HB-1</strain>
    </source>
</reference>
<dbReference type="PROSITE" id="PS50112">
    <property type="entry name" value="PAS"/>
    <property type="match status" value="1"/>
</dbReference>
<evidence type="ECO:0000313" key="3">
    <source>
        <dbReference type="EMBL" id="AKB77545.1"/>
    </source>
</evidence>
<dbReference type="KEGG" id="mhor:MSHOH_1062"/>
<dbReference type="CDD" id="cd00130">
    <property type="entry name" value="PAS"/>
    <property type="match status" value="1"/>
</dbReference>
<dbReference type="Pfam" id="PF08447">
    <property type="entry name" value="PAS_3"/>
    <property type="match status" value="1"/>
</dbReference>
<keyword evidence="3" id="KW-0418">Kinase</keyword>
<gene>
    <name evidence="3" type="ORF">MSHOH_1062</name>
</gene>
<keyword evidence="3" id="KW-0808">Transferase</keyword>
<dbReference type="NCBIfam" id="TIGR00229">
    <property type="entry name" value="sensory_box"/>
    <property type="match status" value="1"/>
</dbReference>
<dbReference type="OrthoDB" id="124332at2157"/>
<organism evidence="3 4">
    <name type="scientific">Methanosarcina horonobensis HB-1 = JCM 15518</name>
    <dbReference type="NCBI Taxonomy" id="1434110"/>
    <lineage>
        <taxon>Archaea</taxon>
        <taxon>Methanobacteriati</taxon>
        <taxon>Methanobacteriota</taxon>
        <taxon>Stenosarchaea group</taxon>
        <taxon>Methanomicrobia</taxon>
        <taxon>Methanosarcinales</taxon>
        <taxon>Methanosarcinaceae</taxon>
        <taxon>Methanosarcina</taxon>
    </lineage>
</organism>
<dbReference type="InterPro" id="IPR013655">
    <property type="entry name" value="PAS_fold_3"/>
</dbReference>
<keyword evidence="4" id="KW-1185">Reference proteome</keyword>
<name>A0A0E3WTB1_9EURY</name>
<dbReference type="Proteomes" id="UP000033101">
    <property type="component" value="Chromosome"/>
</dbReference>
<dbReference type="PANTHER" id="PTHR43065">
    <property type="entry name" value="SENSOR HISTIDINE KINASE"/>
    <property type="match status" value="1"/>
</dbReference>
<evidence type="ECO:0000313" key="4">
    <source>
        <dbReference type="Proteomes" id="UP000033101"/>
    </source>
</evidence>
<dbReference type="Gene3D" id="2.10.70.100">
    <property type="match status" value="1"/>
</dbReference>
<dbReference type="InterPro" id="IPR000700">
    <property type="entry name" value="PAS-assoc_C"/>
</dbReference>
<dbReference type="FunFam" id="3.30.450.20:FF:000088">
    <property type="entry name" value="Sensory transduction histidine kinase"/>
    <property type="match status" value="1"/>
</dbReference>
<sequence>MTTKAYDSLEEKVKSHPTELEEVYKALMENKKELSEAQKMAHIGIWDWDLITNEKYWSEEMYRIYGCNPQELAPPYNEFLNYVHPADRDFVDNVTKEALKGKPYAIDFRIVLANGEERIVHSLGKAIFDEKNTPVRIGGAIQDITEHKKAKEKT</sequence>
<feature type="domain" description="PAS" evidence="1">
    <location>
        <begin position="30"/>
        <end position="102"/>
    </location>
</feature>
<protein>
    <submittedName>
        <fullName evidence="3">Sensory transduction histidine kinase</fullName>
    </submittedName>
</protein>